<reference evidence="1 2" key="2">
    <citation type="submission" date="2020-02" db="EMBL/GenBank/DDBJ databases">
        <title>Genome sequences of Thiorhodococcus mannitoliphagus and Thiorhodococcus minor, purple sulfur photosynthetic bacteria in the gammaproteobacterial family, Chromatiaceae.</title>
        <authorList>
            <person name="Aviles F.A."/>
            <person name="Meyer T.E."/>
            <person name="Kyndt J.A."/>
        </authorList>
    </citation>
    <scope>NUCLEOTIDE SEQUENCE [LARGE SCALE GENOMIC DNA]</scope>
    <source>
        <strain evidence="1 2">DSM 18266</strain>
    </source>
</reference>
<keyword evidence="2" id="KW-1185">Reference proteome</keyword>
<proteinExistence type="predicted"/>
<gene>
    <name evidence="1" type="ORF">G3480_24465</name>
</gene>
<organism evidence="1 2">
    <name type="scientific">Thiorhodococcus mannitoliphagus</name>
    <dbReference type="NCBI Taxonomy" id="329406"/>
    <lineage>
        <taxon>Bacteria</taxon>
        <taxon>Pseudomonadati</taxon>
        <taxon>Pseudomonadota</taxon>
        <taxon>Gammaproteobacteria</taxon>
        <taxon>Chromatiales</taxon>
        <taxon>Chromatiaceae</taxon>
        <taxon>Thiorhodococcus</taxon>
    </lineage>
</organism>
<comment type="caution">
    <text evidence="1">The sequence shown here is derived from an EMBL/GenBank/DDBJ whole genome shotgun (WGS) entry which is preliminary data.</text>
</comment>
<evidence type="ECO:0000313" key="1">
    <source>
        <dbReference type="EMBL" id="NEX23409.1"/>
    </source>
</evidence>
<reference evidence="2" key="1">
    <citation type="journal article" date="2020" name="Microbiol. Resour. Announc.">
        <title>Draft Genome Sequences of Thiorhodococcus mannitoliphagus and Thiorhodococcus minor, Purple Sulfur Photosynthetic Bacteria in the Gammaproteobacterial Family Chromatiaceae.</title>
        <authorList>
            <person name="Aviles F.A."/>
            <person name="Meyer T.E."/>
            <person name="Kyndt J.A."/>
        </authorList>
    </citation>
    <scope>NUCLEOTIDE SEQUENCE [LARGE SCALE GENOMIC DNA]</scope>
    <source>
        <strain evidence="2">DSM 18266</strain>
    </source>
</reference>
<dbReference type="AlphaFoldDB" id="A0A6P1E0I2"/>
<sequence length="55" mass="6476">MIGFARLPNAELNELNGKLFCTLKDWSTDLDQLVFEICQIMRLPKRGKLRNRIRV</sequence>
<dbReference type="Proteomes" id="UP000471640">
    <property type="component" value="Unassembled WGS sequence"/>
</dbReference>
<evidence type="ECO:0000313" key="2">
    <source>
        <dbReference type="Proteomes" id="UP000471640"/>
    </source>
</evidence>
<accession>A0A6P1E0I2</accession>
<protein>
    <submittedName>
        <fullName evidence="1">Uncharacterized protein</fullName>
    </submittedName>
</protein>
<dbReference type="EMBL" id="JAAIJR010000198">
    <property type="protein sequence ID" value="NEX23409.1"/>
    <property type="molecule type" value="Genomic_DNA"/>
</dbReference>
<name>A0A6P1E0I2_9GAMM</name>